<reference evidence="2" key="1">
    <citation type="journal article" date="2005" name="Nature">
        <title>The map-based sequence of the rice genome.</title>
        <authorList>
            <consortium name="International rice genome sequencing project (IRGSP)"/>
            <person name="Matsumoto T."/>
            <person name="Wu J."/>
            <person name="Kanamori H."/>
            <person name="Katayose Y."/>
            <person name="Fujisawa M."/>
            <person name="Namiki N."/>
            <person name="Mizuno H."/>
            <person name="Yamamoto K."/>
            <person name="Antonio B.A."/>
            <person name="Baba T."/>
            <person name="Sakata K."/>
            <person name="Nagamura Y."/>
            <person name="Aoki H."/>
            <person name="Arikawa K."/>
            <person name="Arita K."/>
            <person name="Bito T."/>
            <person name="Chiden Y."/>
            <person name="Fujitsuka N."/>
            <person name="Fukunaka R."/>
            <person name="Hamada M."/>
            <person name="Harada C."/>
            <person name="Hayashi A."/>
            <person name="Hijishita S."/>
            <person name="Honda M."/>
            <person name="Hosokawa S."/>
            <person name="Ichikawa Y."/>
            <person name="Idonuma A."/>
            <person name="Iijima M."/>
            <person name="Ikeda M."/>
            <person name="Ikeno M."/>
            <person name="Ito K."/>
            <person name="Ito S."/>
            <person name="Ito T."/>
            <person name="Ito Y."/>
            <person name="Ito Y."/>
            <person name="Iwabuchi A."/>
            <person name="Kamiya K."/>
            <person name="Karasawa W."/>
            <person name="Kurita K."/>
            <person name="Katagiri S."/>
            <person name="Kikuta A."/>
            <person name="Kobayashi H."/>
            <person name="Kobayashi N."/>
            <person name="Machita K."/>
            <person name="Maehara T."/>
            <person name="Masukawa M."/>
            <person name="Mizubayashi T."/>
            <person name="Mukai Y."/>
            <person name="Nagasaki H."/>
            <person name="Nagata Y."/>
            <person name="Naito S."/>
            <person name="Nakashima M."/>
            <person name="Nakama Y."/>
            <person name="Nakamichi Y."/>
            <person name="Nakamura M."/>
            <person name="Meguro A."/>
            <person name="Negishi M."/>
            <person name="Ohta I."/>
            <person name="Ohta T."/>
            <person name="Okamoto M."/>
            <person name="Ono N."/>
            <person name="Saji S."/>
            <person name="Sakaguchi M."/>
            <person name="Sakai K."/>
            <person name="Shibata M."/>
            <person name="Shimokawa T."/>
            <person name="Song J."/>
            <person name="Takazaki Y."/>
            <person name="Terasawa K."/>
            <person name="Tsugane M."/>
            <person name="Tsuji K."/>
            <person name="Ueda S."/>
            <person name="Waki K."/>
            <person name="Yamagata H."/>
            <person name="Yamamoto M."/>
            <person name="Yamamoto S."/>
            <person name="Yamane H."/>
            <person name="Yoshiki S."/>
            <person name="Yoshihara R."/>
            <person name="Yukawa K."/>
            <person name="Zhong H."/>
            <person name="Yano M."/>
            <person name="Yuan Q."/>
            <person name="Ouyang S."/>
            <person name="Liu J."/>
            <person name="Jones K.M."/>
            <person name="Gansberger K."/>
            <person name="Moffat K."/>
            <person name="Hill J."/>
            <person name="Bera J."/>
            <person name="Fadrosh D."/>
            <person name="Jin S."/>
            <person name="Johri S."/>
            <person name="Kim M."/>
            <person name="Overton L."/>
            <person name="Reardon M."/>
            <person name="Tsitrin T."/>
            <person name="Vuong H."/>
            <person name="Weaver B."/>
            <person name="Ciecko A."/>
            <person name="Tallon L."/>
            <person name="Jackson J."/>
            <person name="Pai G."/>
            <person name="Aken S.V."/>
            <person name="Utterback T."/>
            <person name="Reidmuller S."/>
            <person name="Feldblyum T."/>
            <person name="Hsiao J."/>
            <person name="Zismann V."/>
            <person name="Iobst S."/>
            <person name="de Vazeille A.R."/>
            <person name="Buell C.R."/>
            <person name="Ying K."/>
            <person name="Li Y."/>
            <person name="Lu T."/>
            <person name="Huang Y."/>
            <person name="Zhao Q."/>
            <person name="Feng Q."/>
            <person name="Zhang L."/>
            <person name="Zhu J."/>
            <person name="Weng Q."/>
            <person name="Mu J."/>
            <person name="Lu Y."/>
            <person name="Fan D."/>
            <person name="Liu Y."/>
            <person name="Guan J."/>
            <person name="Zhang Y."/>
            <person name="Yu S."/>
            <person name="Liu X."/>
            <person name="Zhang Y."/>
            <person name="Hong G."/>
            <person name="Han B."/>
            <person name="Choisne N."/>
            <person name="Demange N."/>
            <person name="Orjeda G."/>
            <person name="Samain S."/>
            <person name="Cattolico L."/>
            <person name="Pelletier E."/>
            <person name="Couloux A."/>
            <person name="Segurens B."/>
            <person name="Wincker P."/>
            <person name="D'Hont A."/>
            <person name="Scarpelli C."/>
            <person name="Weissenbach J."/>
            <person name="Salanoubat M."/>
            <person name="Quetier F."/>
            <person name="Yu Y."/>
            <person name="Kim H.R."/>
            <person name="Rambo T."/>
            <person name="Currie J."/>
            <person name="Collura K."/>
            <person name="Luo M."/>
            <person name="Yang T."/>
            <person name="Ammiraju J.S.S."/>
            <person name="Engler F."/>
            <person name="Soderlund C."/>
            <person name="Wing R.A."/>
            <person name="Palmer L.E."/>
            <person name="de la Bastide M."/>
            <person name="Spiegel L."/>
            <person name="Nascimento L."/>
            <person name="Zutavern T."/>
            <person name="O'Shaughnessy A."/>
            <person name="Dike S."/>
            <person name="Dedhia N."/>
            <person name="Preston R."/>
            <person name="Balija V."/>
            <person name="McCombie W.R."/>
            <person name="Chow T."/>
            <person name="Chen H."/>
            <person name="Chung M."/>
            <person name="Chen C."/>
            <person name="Shaw J."/>
            <person name="Wu H."/>
            <person name="Hsiao K."/>
            <person name="Chao Y."/>
            <person name="Chu M."/>
            <person name="Cheng C."/>
            <person name="Hour A."/>
            <person name="Lee P."/>
            <person name="Lin S."/>
            <person name="Lin Y."/>
            <person name="Liou J."/>
            <person name="Liu S."/>
            <person name="Hsing Y."/>
            <person name="Raghuvanshi S."/>
            <person name="Mohanty A."/>
            <person name="Bharti A.K."/>
            <person name="Gaur A."/>
            <person name="Gupta V."/>
            <person name="Kumar D."/>
            <person name="Ravi V."/>
            <person name="Vij S."/>
            <person name="Kapur A."/>
            <person name="Khurana P."/>
            <person name="Khurana P."/>
            <person name="Khurana J.P."/>
            <person name="Tyagi A.K."/>
            <person name="Gaikwad K."/>
            <person name="Singh A."/>
            <person name="Dalal V."/>
            <person name="Srivastava S."/>
            <person name="Dixit A."/>
            <person name="Pal A.K."/>
            <person name="Ghazi I.A."/>
            <person name="Yadav M."/>
            <person name="Pandit A."/>
            <person name="Bhargava A."/>
            <person name="Sureshbabu K."/>
            <person name="Batra K."/>
            <person name="Sharma T.R."/>
            <person name="Mohapatra T."/>
            <person name="Singh N.K."/>
            <person name="Messing J."/>
            <person name="Nelson A.B."/>
            <person name="Fuks G."/>
            <person name="Kavchok S."/>
            <person name="Keizer G."/>
            <person name="Linton E."/>
            <person name="Llaca V."/>
            <person name="Song R."/>
            <person name="Tanyolac B."/>
            <person name="Young S."/>
            <person name="Ho-Il K."/>
            <person name="Hahn J.H."/>
            <person name="Sangsakoo G."/>
            <person name="Vanavichit A."/>
            <person name="de Mattos Luiz.A.T."/>
            <person name="Zimmer P.D."/>
            <person name="Malone G."/>
            <person name="Dellagostin O."/>
            <person name="de Oliveira A.C."/>
            <person name="Bevan M."/>
            <person name="Bancroft I."/>
            <person name="Minx P."/>
            <person name="Cordum H."/>
            <person name="Wilson R."/>
            <person name="Cheng Z."/>
            <person name="Jin W."/>
            <person name="Jiang J."/>
            <person name="Leong S.A."/>
            <person name="Iwama H."/>
            <person name="Gojobori T."/>
            <person name="Itoh T."/>
            <person name="Niimura Y."/>
            <person name="Fujii Y."/>
            <person name="Habara T."/>
            <person name="Sakai H."/>
            <person name="Sato Y."/>
            <person name="Wilson G."/>
            <person name="Kumar K."/>
            <person name="McCouch S."/>
            <person name="Juretic N."/>
            <person name="Hoen D."/>
            <person name="Wright S."/>
            <person name="Bruskiewich R."/>
            <person name="Bureau T."/>
            <person name="Miyao A."/>
            <person name="Hirochika H."/>
            <person name="Nishikawa T."/>
            <person name="Kadowaki K."/>
            <person name="Sugiura M."/>
            <person name="Burr B."/>
            <person name="Sasaki T."/>
        </authorList>
    </citation>
    <scope>NUCLEOTIDE SEQUENCE [LARGE SCALE GENOMIC DNA]</scope>
    <source>
        <strain evidence="2">cv. Nipponbare</strain>
    </source>
</reference>
<reference evidence="1 2" key="2">
    <citation type="journal article" date="2013" name="Plant Cell Physiol.">
        <title>Rice Annotation Project Database (RAP-DB): an integrative and interactive database for rice genomics.</title>
        <authorList>
            <person name="Sakai H."/>
            <person name="Lee S.S."/>
            <person name="Tanaka T."/>
            <person name="Numa H."/>
            <person name="Kim J."/>
            <person name="Kawahara Y."/>
            <person name="Wakimoto H."/>
            <person name="Yang C.C."/>
            <person name="Iwamoto M."/>
            <person name="Abe T."/>
            <person name="Yamada Y."/>
            <person name="Muto A."/>
            <person name="Inokuchi H."/>
            <person name="Ikemura T."/>
            <person name="Matsumoto T."/>
            <person name="Sasaki T."/>
            <person name="Itoh T."/>
        </authorList>
    </citation>
    <scope>NUCLEOTIDE SEQUENCE [LARGE SCALE GENOMIC DNA]</scope>
    <source>
        <strain evidence="2">cv. Nipponbare</strain>
    </source>
</reference>
<dbReference type="AlphaFoldDB" id="A0A0P0V741"/>
<dbReference type="EMBL" id="AP014957">
    <property type="protein sequence ID" value="BAS73888.1"/>
    <property type="molecule type" value="Genomic_DNA"/>
</dbReference>
<reference evidence="1 2" key="3">
    <citation type="journal article" date="2013" name="Rice">
        <title>Improvement of the Oryza sativa Nipponbare reference genome using next generation sequence and optical map data.</title>
        <authorList>
            <person name="Kawahara Y."/>
            <person name="de la Bastide M."/>
            <person name="Hamilton J.P."/>
            <person name="Kanamori H."/>
            <person name="McCombie W.R."/>
            <person name="Ouyang S."/>
            <person name="Schwartz D.C."/>
            <person name="Tanaka T."/>
            <person name="Wu J."/>
            <person name="Zhou S."/>
            <person name="Childs K.L."/>
            <person name="Davidson R.M."/>
            <person name="Lin H."/>
            <person name="Quesada-Ocampo L."/>
            <person name="Vaillancourt B."/>
            <person name="Sakai H."/>
            <person name="Lee S.S."/>
            <person name="Kim J."/>
            <person name="Numa H."/>
            <person name="Itoh T."/>
            <person name="Buell C.R."/>
            <person name="Matsumoto T."/>
        </authorList>
    </citation>
    <scope>NUCLEOTIDE SEQUENCE [LARGE SCALE GENOMIC DNA]</scope>
    <source>
        <strain evidence="2">cv. Nipponbare</strain>
    </source>
</reference>
<gene>
    <name evidence="1" type="ordered locus">Os01g0700400</name>
    <name evidence="1" type="ORF">OSNPB_010700400</name>
</gene>
<organism evidence="1 2">
    <name type="scientific">Oryza sativa subsp. japonica</name>
    <name type="common">Rice</name>
    <dbReference type="NCBI Taxonomy" id="39947"/>
    <lineage>
        <taxon>Eukaryota</taxon>
        <taxon>Viridiplantae</taxon>
        <taxon>Streptophyta</taxon>
        <taxon>Embryophyta</taxon>
        <taxon>Tracheophyta</taxon>
        <taxon>Spermatophyta</taxon>
        <taxon>Magnoliopsida</taxon>
        <taxon>Liliopsida</taxon>
        <taxon>Poales</taxon>
        <taxon>Poaceae</taxon>
        <taxon>BOP clade</taxon>
        <taxon>Oryzoideae</taxon>
        <taxon>Oryzeae</taxon>
        <taxon>Oryzinae</taxon>
        <taxon>Oryza</taxon>
        <taxon>Oryza sativa</taxon>
    </lineage>
</organism>
<proteinExistence type="predicted"/>
<dbReference type="PaxDb" id="39947-A0A0P0V741"/>
<dbReference type="Proteomes" id="UP000059680">
    <property type="component" value="Chromosome 1"/>
</dbReference>
<name>A0A0P0V741_ORYSJ</name>
<accession>A0A0P0V741</accession>
<protein>
    <submittedName>
        <fullName evidence="1">Os01g0700400 protein</fullName>
    </submittedName>
</protein>
<evidence type="ECO:0000313" key="1">
    <source>
        <dbReference type="EMBL" id="BAS73888.1"/>
    </source>
</evidence>
<dbReference type="Gramene" id="Os01t0700400-00">
    <property type="protein sequence ID" value="Os01t0700400-00"/>
    <property type="gene ID" value="Os01g0700400"/>
</dbReference>
<sequence>MVKVVLPSLPSFSILSKHSKKSVVISPPSCWDLIRCCMILVNNRSNRDLSRSIFLRIPCRSNGFSTGNKSETLGVPRSSVTSATRPLNSLPTADLSLSLPIVPPHMVPVITFMVFRNICAPTSTGSPGLEWRYRRVDLNSRRRRPCTLASPAGLIISWTQTRRSRRHIGPSGLPTIFCAPPKETASPASSMTRLAKTESWSRSTSRASWAELTTMSTLEPRRMERMGPCFAARLAK</sequence>
<keyword evidence="2" id="KW-1185">Reference proteome</keyword>
<evidence type="ECO:0000313" key="2">
    <source>
        <dbReference type="Proteomes" id="UP000059680"/>
    </source>
</evidence>
<dbReference type="InParanoid" id="A0A0P0V741"/>